<proteinExistence type="predicted"/>
<evidence type="ECO:0000256" key="1">
    <source>
        <dbReference type="SAM" id="SignalP"/>
    </source>
</evidence>
<gene>
    <name evidence="2" type="ORF">HF295_05280</name>
</gene>
<dbReference type="Proteomes" id="UP000512167">
    <property type="component" value="Chromosome"/>
</dbReference>
<dbReference type="KEGG" id="tbk:HF295_05280"/>
<feature type="signal peptide" evidence="1">
    <location>
        <begin position="1"/>
        <end position="20"/>
    </location>
</feature>
<protein>
    <submittedName>
        <fullName evidence="2">Uncharacterized protein</fullName>
    </submittedName>
</protein>
<dbReference type="AlphaFoldDB" id="A0A7L6N6Z1"/>
<organism evidence="2 3">
    <name type="scientific">Hujiaoplasma nucleasis</name>
    <dbReference type="NCBI Taxonomy" id="2725268"/>
    <lineage>
        <taxon>Bacteria</taxon>
        <taxon>Bacillati</taxon>
        <taxon>Mycoplasmatota</taxon>
        <taxon>Mollicutes</taxon>
        <taxon>Candidatus Izemoplasmatales</taxon>
        <taxon>Hujiaoplasmataceae</taxon>
        <taxon>Hujiaoplasma</taxon>
    </lineage>
</organism>
<feature type="chain" id="PRO_5029895017" evidence="1">
    <location>
        <begin position="21"/>
        <end position="128"/>
    </location>
</feature>
<dbReference type="PROSITE" id="PS51257">
    <property type="entry name" value="PROKAR_LIPOPROTEIN"/>
    <property type="match status" value="1"/>
</dbReference>
<accession>A0A7L6N6Z1</accession>
<dbReference type="EMBL" id="CP051151">
    <property type="protein sequence ID" value="QLY40304.1"/>
    <property type="molecule type" value="Genomic_DNA"/>
</dbReference>
<evidence type="ECO:0000313" key="2">
    <source>
        <dbReference type="EMBL" id="QLY40304.1"/>
    </source>
</evidence>
<sequence length="128" mass="14743">MRKKLLFFISILFLLFSLLACSTMNQVEKDFNKYGYEVKIINDDYNDDFNATEALENIYGVYDSKDLLVARLYEFSSSGALDKFIEDAGGEFPGTLRNKELLMFSEVGDYAVLTLIFFGHDPNEFLNR</sequence>
<evidence type="ECO:0000313" key="3">
    <source>
        <dbReference type="Proteomes" id="UP000512167"/>
    </source>
</evidence>
<keyword evidence="3" id="KW-1185">Reference proteome</keyword>
<dbReference type="RefSeq" id="WP_312031131.1">
    <property type="nucleotide sequence ID" value="NZ_CP051151.1"/>
</dbReference>
<keyword evidence="1" id="KW-0732">Signal</keyword>
<name>A0A7L6N6Z1_9MOLU</name>
<reference evidence="2 3" key="1">
    <citation type="submission" date="2020-04" db="EMBL/GenBank/DDBJ databases">
        <authorList>
            <person name="Zheng R.K."/>
            <person name="Sun C.M."/>
        </authorList>
    </citation>
    <scope>NUCLEOTIDE SEQUENCE [LARGE SCALE GENOMIC DNA]</scope>
    <source>
        <strain evidence="3">zrk29</strain>
    </source>
</reference>